<dbReference type="PANTHER" id="PTHR23323">
    <property type="entry name" value="VACUOLAR PROTEIN SORTING-ASSOCIATED PROTEIN"/>
    <property type="match status" value="1"/>
</dbReference>
<dbReference type="GO" id="GO:0005768">
    <property type="term" value="C:endosome"/>
    <property type="evidence" value="ECO:0007669"/>
    <property type="project" value="TreeGrafter"/>
</dbReference>
<dbReference type="GO" id="GO:0030674">
    <property type="term" value="F:protein-macromolecule adaptor activity"/>
    <property type="evidence" value="ECO:0007669"/>
    <property type="project" value="TreeGrafter"/>
</dbReference>
<dbReference type="PROSITE" id="PS50236">
    <property type="entry name" value="CHCR"/>
    <property type="match status" value="1"/>
</dbReference>
<dbReference type="InterPro" id="IPR000547">
    <property type="entry name" value="Clathrin_H-chain/VPS_repeat"/>
</dbReference>
<evidence type="ECO:0000256" key="3">
    <source>
        <dbReference type="ARBA" id="ARBA00022723"/>
    </source>
</evidence>
<name>A0A0P1BMA7_9BASI</name>
<keyword evidence="3" id="KW-0479">Metal-binding</keyword>
<feature type="compositionally biased region" description="Low complexity" evidence="11">
    <location>
        <begin position="82"/>
        <end position="95"/>
    </location>
</feature>
<dbReference type="GO" id="GO:0006904">
    <property type="term" value="P:vesicle docking involved in exocytosis"/>
    <property type="evidence" value="ECO:0007669"/>
    <property type="project" value="TreeGrafter"/>
</dbReference>
<evidence type="ECO:0000256" key="9">
    <source>
        <dbReference type="PROSITE-ProRule" id="PRU00175"/>
    </source>
</evidence>
<dbReference type="GO" id="GO:0008270">
    <property type="term" value="F:zinc ion binding"/>
    <property type="evidence" value="ECO:0007669"/>
    <property type="project" value="UniProtKB-KW"/>
</dbReference>
<evidence type="ECO:0000256" key="7">
    <source>
        <dbReference type="ARBA" id="ARBA00023136"/>
    </source>
</evidence>
<dbReference type="CDD" id="cd16688">
    <property type="entry name" value="RING-H2_Vps11"/>
    <property type="match status" value="1"/>
</dbReference>
<dbReference type="Pfam" id="PF23341">
    <property type="entry name" value="PEP5_VPS11_N"/>
    <property type="match status" value="2"/>
</dbReference>
<dbReference type="Proteomes" id="UP000054845">
    <property type="component" value="Unassembled WGS sequence"/>
</dbReference>
<dbReference type="InterPro" id="IPR001841">
    <property type="entry name" value="Znf_RING"/>
</dbReference>
<dbReference type="GO" id="GO:0006886">
    <property type="term" value="P:intracellular protein transport"/>
    <property type="evidence" value="ECO:0007669"/>
    <property type="project" value="UniProtKB-UniRule"/>
</dbReference>
<evidence type="ECO:0000256" key="8">
    <source>
        <dbReference type="ARBA" id="ARBA00029433"/>
    </source>
</evidence>
<evidence type="ECO:0000256" key="6">
    <source>
        <dbReference type="ARBA" id="ARBA00022927"/>
    </source>
</evidence>
<dbReference type="InterPro" id="IPR057308">
    <property type="entry name" value="CHCR_PEP5_VPS11"/>
</dbReference>
<dbReference type="PROSITE" id="PS50089">
    <property type="entry name" value="ZF_RING_2"/>
    <property type="match status" value="1"/>
</dbReference>
<comment type="similarity">
    <text evidence="1">Belongs to the VPS11 family.</text>
</comment>
<feature type="region of interest" description="Disordered" evidence="11">
    <location>
        <begin position="63"/>
        <end position="98"/>
    </location>
</feature>
<feature type="domain" description="RING-type" evidence="12">
    <location>
        <begin position="1219"/>
        <end position="1254"/>
    </location>
</feature>
<dbReference type="Pfam" id="PF12451">
    <property type="entry name" value="VPS11_C"/>
    <property type="match status" value="1"/>
</dbReference>
<evidence type="ECO:0000313" key="13">
    <source>
        <dbReference type="EMBL" id="CEH17819.1"/>
    </source>
</evidence>
<dbReference type="PANTHER" id="PTHR23323:SF24">
    <property type="entry name" value="VACUOLAR PROTEIN SORTING-ASSOCIATED PROTEIN 11 HOMOLOG"/>
    <property type="match status" value="1"/>
</dbReference>
<evidence type="ECO:0000256" key="4">
    <source>
        <dbReference type="ARBA" id="ARBA00022771"/>
    </source>
</evidence>
<evidence type="ECO:0000256" key="2">
    <source>
        <dbReference type="ARBA" id="ARBA00022448"/>
    </source>
</evidence>
<feature type="region of interest" description="Disordered" evidence="11">
    <location>
        <begin position="990"/>
        <end position="1015"/>
    </location>
</feature>
<keyword evidence="2" id="KW-0813">Transport</keyword>
<accession>A0A0P1BMA7</accession>
<keyword evidence="14" id="KW-1185">Reference proteome</keyword>
<feature type="region of interest" description="Disordered" evidence="11">
    <location>
        <begin position="857"/>
        <end position="879"/>
    </location>
</feature>
<dbReference type="GO" id="GO:0030897">
    <property type="term" value="C:HOPS complex"/>
    <property type="evidence" value="ECO:0007669"/>
    <property type="project" value="TreeGrafter"/>
</dbReference>
<evidence type="ECO:0000256" key="5">
    <source>
        <dbReference type="ARBA" id="ARBA00022833"/>
    </source>
</evidence>
<organism evidence="13 14">
    <name type="scientific">Ceraceosorus bombacis</name>
    <dbReference type="NCBI Taxonomy" id="401625"/>
    <lineage>
        <taxon>Eukaryota</taxon>
        <taxon>Fungi</taxon>
        <taxon>Dikarya</taxon>
        <taxon>Basidiomycota</taxon>
        <taxon>Ustilaginomycotina</taxon>
        <taxon>Exobasidiomycetes</taxon>
        <taxon>Ceraceosorales</taxon>
        <taxon>Ceraceosoraceae</taxon>
        <taxon>Ceraceosorus</taxon>
    </lineage>
</organism>
<evidence type="ECO:0000256" key="11">
    <source>
        <dbReference type="SAM" id="MobiDB-lite"/>
    </source>
</evidence>
<dbReference type="GO" id="GO:0048284">
    <property type="term" value="P:organelle fusion"/>
    <property type="evidence" value="ECO:0007669"/>
    <property type="project" value="TreeGrafter"/>
</dbReference>
<dbReference type="SUPFAM" id="SSF57850">
    <property type="entry name" value="RING/U-box"/>
    <property type="match status" value="1"/>
</dbReference>
<evidence type="ECO:0000256" key="10">
    <source>
        <dbReference type="PROSITE-ProRule" id="PRU01006"/>
    </source>
</evidence>
<keyword evidence="6" id="KW-0653">Protein transport</keyword>
<dbReference type="GO" id="GO:0007033">
    <property type="term" value="P:vacuole organization"/>
    <property type="evidence" value="ECO:0007669"/>
    <property type="project" value="TreeGrafter"/>
</dbReference>
<dbReference type="GO" id="GO:0007032">
    <property type="term" value="P:endosome organization"/>
    <property type="evidence" value="ECO:0007669"/>
    <property type="project" value="TreeGrafter"/>
</dbReference>
<evidence type="ECO:0000313" key="14">
    <source>
        <dbReference type="Proteomes" id="UP000054845"/>
    </source>
</evidence>
<feature type="compositionally biased region" description="Low complexity" evidence="11">
    <location>
        <begin position="332"/>
        <end position="341"/>
    </location>
</feature>
<keyword evidence="5" id="KW-0862">Zinc</keyword>
<evidence type="ECO:0000259" key="12">
    <source>
        <dbReference type="PROSITE" id="PS50089"/>
    </source>
</evidence>
<dbReference type="STRING" id="401625.A0A0P1BMA7"/>
<evidence type="ECO:0000256" key="1">
    <source>
        <dbReference type="ARBA" id="ARBA00007070"/>
    </source>
</evidence>
<dbReference type="OrthoDB" id="26184at2759"/>
<sequence length="1307" mass="141515">MSQAATEQVASASGGAVPAWRNFSFYDATKLSDAEDLALPPRSLRNATRIVALTSSSVCPPLPALQDATATEGPHEVHSHSHSNASTPSSSSHPSDGCIISAQVDGRAEVLHARTYATLASWNMFPGGRATHLSVDGKARLICIGEEAAARFPVLRIWDLRRVQQGAATWAPLLLASARVQHGSKPLPVAALAHTPSLTYLSVALADGSVLLLRSVDASLSGPITSSTVTANAAANSGALRGDGLAAPAFQLPKFKVVFQPSKSSAAKSADAANAASAAEIVTSLGFSEVVSASRQDEGKAAAATAAPAATTHIASRQRLNARGELPRSAMRKQQGQRLQKPLPLPLQSASAVHLLIVTLERVLRYNVLGPSAGNPAAVVDDVGCGLSCGVMVQGPLLPASSASTVDQQSALQGKMVIARQEAIYIVGAEGREVCLAYDEPKRSVHLLNTHLVIVSPPVPVPVPASALSAQARKPTSSADPAAAANLGRRASSAPKEVVNVTIFDLVNKLIAFKKAFDGGVRMAWTDPTGNIAVLSDDGTLTRLEEKGLQAKLEMLFRKSLYLLAINVAKSHRAKRPVLGNDSHPAVVRTSEGQPDDQLLGEIYRRYGDHLYAKGDYDGAMAQFVKTIGLGTQPSYIIRQFLDAQRIAHLTTYLQELHARGQANSDHTTLLLNCYTKLKDVASLDRFIKRPVTRKQPGQDDTGDDVFHESDVDQDRDELPFDLATAMQVCRQAGYHGHAAYLAKRYHRHEEYLQIQLDDVQDYDEALTYLRTLSPQDLEMHLQRVGKKLLAKRTTATTDLLIELCSGAFSPSPIAIGSGVDAAPQAPSTAAAYLSYLQIGTYAKQSTADNVNGAAAKAVPSSDAPPYSIEGDAGEQQASRVPAYHTPSPRVFFAQFIRHSAQFIRFLETVALARWGQSIDENEVVVEHRDAPLKPGVLAMMDAPGQDLTKSLRQLGMEPGDDKYEEEESGDQRAIWNTLLELYLASARERSGRDDSGHDGTAVMEGSPDERLDATQRRARSDRALRLLEQHEALPYDITHALVVCTTENFERGLVLLWERLGMYEDVMKLWMDVGSAEAHAAGGTKAEAAKEASHRVMACLRRYGALQPHLYPIVLQYLVSDQSILANHQKDLLQVIAHIEEENIMGPLEVVQALGRTRVATVGLLRDYLSRTVEQERQEIEADQNLITTYRGETSKKLQEVSELTDANHPRVFQMTKCTACGGQLEVPSVHFMCRHSFHHRCLGDGENECPACARAHATVREIRANNEEIGSRHDLFLQQVQNADDGFDAIANMFSKGLFGANRLI</sequence>
<reference evidence="14" key="1">
    <citation type="submission" date="2014-09" db="EMBL/GenBank/DDBJ databases">
        <authorList>
            <person name="Sharma Rahul"/>
            <person name="Thines Marco"/>
        </authorList>
    </citation>
    <scope>NUCLEOTIDE SEQUENCE [LARGE SCALE GENOMIC DNA]</scope>
</reference>
<comment type="subcellular location">
    <subcellularLocation>
        <location evidence="8">Endomembrane system</location>
        <topology evidence="8">Peripheral membrane protein</topology>
        <orientation evidence="8">Cytoplasmic side</orientation>
    </subcellularLocation>
</comment>
<dbReference type="InterPro" id="IPR057307">
    <property type="entry name" value="PEP5_VPS11_N"/>
</dbReference>
<keyword evidence="7" id="KW-0472">Membrane</keyword>
<protein>
    <submittedName>
        <fullName evidence="13">Vacuolar assembly/sorting protein PEP5/VPS11</fullName>
    </submittedName>
</protein>
<dbReference type="Pfam" id="PF17122">
    <property type="entry name" value="zf-C3H2C3"/>
    <property type="match status" value="1"/>
</dbReference>
<dbReference type="InterPro" id="IPR024763">
    <property type="entry name" value="VPS11_C"/>
</dbReference>
<dbReference type="Pfam" id="PF23356">
    <property type="entry name" value="TPR_PEP5_VPS11"/>
    <property type="match status" value="2"/>
</dbReference>
<feature type="region of interest" description="Disordered" evidence="11">
    <location>
        <begin position="692"/>
        <end position="711"/>
    </location>
</feature>
<feature type="region of interest" description="Disordered" evidence="11">
    <location>
        <begin position="321"/>
        <end position="341"/>
    </location>
</feature>
<proteinExistence type="inferred from homology"/>
<dbReference type="EMBL" id="CCYA01000265">
    <property type="protein sequence ID" value="CEH17819.1"/>
    <property type="molecule type" value="Genomic_DNA"/>
</dbReference>
<keyword evidence="4 9" id="KW-0863">Zinc-finger</keyword>
<feature type="repeat" description="CHCR" evidence="10">
    <location>
        <begin position="625"/>
        <end position="798"/>
    </location>
</feature>